<keyword evidence="3" id="KW-1185">Reference proteome</keyword>
<evidence type="ECO:0000259" key="1">
    <source>
        <dbReference type="SMART" id="SM00834"/>
    </source>
</evidence>
<dbReference type="PATRIC" id="fig|1150469.3.peg.2904"/>
<dbReference type="OrthoDB" id="9813321at2"/>
<dbReference type="HOGENOM" id="CLU_184429_0_0_5"/>
<dbReference type="RefSeq" id="WP_014415810.1">
    <property type="nucleotide sequence ID" value="NC_017059.1"/>
</dbReference>
<reference evidence="2 3" key="1">
    <citation type="submission" date="2012-02" db="EMBL/GenBank/DDBJ databases">
        <title>Shotgun genome sequence of Phaeospirillum photometricum DSM 122.</title>
        <authorList>
            <person name="Duquesne K."/>
            <person name="Sturgis J."/>
        </authorList>
    </citation>
    <scope>NUCLEOTIDE SEQUENCE [LARGE SCALE GENOMIC DNA]</scope>
    <source>
        <strain evidence="3">DSM122</strain>
    </source>
</reference>
<accession>H6SMP4</accession>
<dbReference type="KEGG" id="rpm:RSPPHO_02553"/>
<evidence type="ECO:0000313" key="2">
    <source>
        <dbReference type="EMBL" id="CCG09179.1"/>
    </source>
</evidence>
<dbReference type="eggNOG" id="COG2331">
    <property type="taxonomic scope" value="Bacteria"/>
</dbReference>
<feature type="domain" description="Putative regulatory protein FmdB zinc ribbon" evidence="1">
    <location>
        <begin position="1"/>
        <end position="41"/>
    </location>
</feature>
<sequence>MPTYTYHCVRCDEEFSAFVSGSSAAPACPGCGATELERLPAAPAIGGAVRKGLEKARTQAAKEGHFSNYSASEMKGKL</sequence>
<dbReference type="Pfam" id="PF09723">
    <property type="entry name" value="Zn_ribbon_8"/>
    <property type="match status" value="1"/>
</dbReference>
<proteinExistence type="predicted"/>
<protein>
    <recommendedName>
        <fullName evidence="1">Putative regulatory protein FmdB zinc ribbon domain-containing protein</fullName>
    </recommendedName>
</protein>
<gene>
    <name evidence="2" type="ORF">RSPPHO_02553</name>
</gene>
<dbReference type="STRING" id="1150469.RSPPHO_02553"/>
<dbReference type="SMART" id="SM00834">
    <property type="entry name" value="CxxC_CXXC_SSSS"/>
    <property type="match status" value="1"/>
</dbReference>
<dbReference type="InterPro" id="IPR013429">
    <property type="entry name" value="Regulatory_FmdB_Zinc_ribbon"/>
</dbReference>
<dbReference type="Proteomes" id="UP000033220">
    <property type="component" value="Chromosome DSM 122"/>
</dbReference>
<dbReference type="EMBL" id="HE663493">
    <property type="protein sequence ID" value="CCG09179.1"/>
    <property type="molecule type" value="Genomic_DNA"/>
</dbReference>
<evidence type="ECO:0000313" key="3">
    <source>
        <dbReference type="Proteomes" id="UP000033220"/>
    </source>
</evidence>
<dbReference type="AlphaFoldDB" id="H6SMP4"/>
<name>H6SMP4_PARPM</name>
<organism evidence="2 3">
    <name type="scientific">Pararhodospirillum photometricum DSM 122</name>
    <dbReference type="NCBI Taxonomy" id="1150469"/>
    <lineage>
        <taxon>Bacteria</taxon>
        <taxon>Pseudomonadati</taxon>
        <taxon>Pseudomonadota</taxon>
        <taxon>Alphaproteobacteria</taxon>
        <taxon>Rhodospirillales</taxon>
        <taxon>Rhodospirillaceae</taxon>
        <taxon>Pararhodospirillum</taxon>
    </lineage>
</organism>
<dbReference type="NCBIfam" id="TIGR02605">
    <property type="entry name" value="CxxC_CxxC_SSSS"/>
    <property type="match status" value="1"/>
</dbReference>